<dbReference type="PANTHER" id="PTHR15323:SF6">
    <property type="entry name" value="CELL DIVISION CYCLE PROTEIN 123 HOMOLOG"/>
    <property type="match status" value="1"/>
</dbReference>
<dbReference type="STRING" id="240176.A8NQS1"/>
<dbReference type="EMBL" id="AACS02000008">
    <property type="protein sequence ID" value="EAU86237.1"/>
    <property type="molecule type" value="Genomic_DNA"/>
</dbReference>
<feature type="compositionally biased region" description="Acidic residues" evidence="2">
    <location>
        <begin position="72"/>
        <end position="97"/>
    </location>
</feature>
<evidence type="ECO:0000313" key="3">
    <source>
        <dbReference type="EMBL" id="EAU86237.1"/>
    </source>
</evidence>
<dbReference type="OMA" id="TFPDPNF"/>
<dbReference type="GeneID" id="6012201"/>
<dbReference type="InParanoid" id="A8NQS1"/>
<name>A8NQS1_COPC7</name>
<organism evidence="3 4">
    <name type="scientific">Coprinopsis cinerea (strain Okayama-7 / 130 / ATCC MYA-4618 / FGSC 9003)</name>
    <name type="common">Inky cap fungus</name>
    <name type="synonym">Hormographiella aspergillata</name>
    <dbReference type="NCBI Taxonomy" id="240176"/>
    <lineage>
        <taxon>Eukaryota</taxon>
        <taxon>Fungi</taxon>
        <taxon>Dikarya</taxon>
        <taxon>Basidiomycota</taxon>
        <taxon>Agaricomycotina</taxon>
        <taxon>Agaricomycetes</taxon>
        <taxon>Agaricomycetidae</taxon>
        <taxon>Agaricales</taxon>
        <taxon>Agaricineae</taxon>
        <taxon>Psathyrellaceae</taxon>
        <taxon>Coprinopsis</taxon>
    </lineage>
</organism>
<sequence length="371" mass="41982">MSSSSPATNTDAANTCTVPIFPDQTPSYILSFQFSSWYPIFSDVSIKSTIIKPLSAQFREYLESESVFVPEGSEDVPAESTLSDDDKDESENGDEEEKGSPPPTYSFPELDTQIRACIQKYDAVFPKLNFTSPRDAAWVLPASSPLKCTSPADVYMLLKSSDFISHDLEPSSVFEGCRKYEHGPEGKDEGSWPHYDLELVLRKWYAVNPSRELRCFVRDGRLIGISQRDTNHYDFLNEPSTKDRILTAVKTFFETKVKPRIPNQLDYTFDFLLTKDLSRGHIIDFNPYSPRTDSLLFSYEDLRDIASSSPPDHIEFRTIDSASHPAAVRNAPTHQHNMMPLEAIHLSSGKSIEEFAEAWQDQLQKSMTDDS</sequence>
<evidence type="ECO:0000256" key="2">
    <source>
        <dbReference type="SAM" id="MobiDB-lite"/>
    </source>
</evidence>
<dbReference type="InterPro" id="IPR009772">
    <property type="entry name" value="CDC123"/>
</dbReference>
<comment type="caution">
    <text evidence="3">The sequence shown here is derived from an EMBL/GenBank/DDBJ whole genome shotgun (WGS) entry which is preliminary data.</text>
</comment>
<dbReference type="eggNOG" id="KOG2983">
    <property type="taxonomic scope" value="Eukaryota"/>
</dbReference>
<dbReference type="VEuPathDB" id="FungiDB:CC1G_03448"/>
<dbReference type="FunCoup" id="A8NQS1">
    <property type="interactions" value="522"/>
</dbReference>
<reference evidence="3 4" key="1">
    <citation type="journal article" date="2010" name="Proc. Natl. Acad. Sci. U.S.A.">
        <title>Insights into evolution of multicellular fungi from the assembled chromosomes of the mushroom Coprinopsis cinerea (Coprinus cinereus).</title>
        <authorList>
            <person name="Stajich J.E."/>
            <person name="Wilke S.K."/>
            <person name="Ahren D."/>
            <person name="Au C.H."/>
            <person name="Birren B.W."/>
            <person name="Borodovsky M."/>
            <person name="Burns C."/>
            <person name="Canback B."/>
            <person name="Casselton L.A."/>
            <person name="Cheng C.K."/>
            <person name="Deng J."/>
            <person name="Dietrich F.S."/>
            <person name="Fargo D.C."/>
            <person name="Farman M.L."/>
            <person name="Gathman A.C."/>
            <person name="Goldberg J."/>
            <person name="Guigo R."/>
            <person name="Hoegger P.J."/>
            <person name="Hooker J.B."/>
            <person name="Huggins A."/>
            <person name="James T.Y."/>
            <person name="Kamada T."/>
            <person name="Kilaru S."/>
            <person name="Kodira C."/>
            <person name="Kues U."/>
            <person name="Kupfer D."/>
            <person name="Kwan H.S."/>
            <person name="Lomsadze A."/>
            <person name="Li W."/>
            <person name="Lilly W.W."/>
            <person name="Ma L.J."/>
            <person name="Mackey A.J."/>
            <person name="Manning G."/>
            <person name="Martin F."/>
            <person name="Muraguchi H."/>
            <person name="Natvig D.O."/>
            <person name="Palmerini H."/>
            <person name="Ramesh M.A."/>
            <person name="Rehmeyer C.J."/>
            <person name="Roe B.A."/>
            <person name="Shenoy N."/>
            <person name="Stanke M."/>
            <person name="Ter-Hovhannisyan V."/>
            <person name="Tunlid A."/>
            <person name="Velagapudi R."/>
            <person name="Vision T.J."/>
            <person name="Zeng Q."/>
            <person name="Zolan M.E."/>
            <person name="Pukkila P.J."/>
        </authorList>
    </citation>
    <scope>NUCLEOTIDE SEQUENCE [LARGE SCALE GENOMIC DNA]</scope>
    <source>
        <strain evidence="4">Okayama-7 / 130 / ATCC MYA-4618 / FGSC 9003</strain>
    </source>
</reference>
<evidence type="ECO:0000256" key="1">
    <source>
        <dbReference type="ARBA" id="ARBA00011047"/>
    </source>
</evidence>
<dbReference type="OrthoDB" id="360540at2759"/>
<accession>A8NQS1</accession>
<keyword evidence="4" id="KW-1185">Reference proteome</keyword>
<feature type="region of interest" description="Disordered" evidence="2">
    <location>
        <begin position="69"/>
        <end position="107"/>
    </location>
</feature>
<dbReference type="AlphaFoldDB" id="A8NQS1"/>
<dbReference type="KEGG" id="cci:CC1G_03448"/>
<dbReference type="PANTHER" id="PTHR15323">
    <property type="entry name" value="D123 PROTEIN"/>
    <property type="match status" value="1"/>
</dbReference>
<dbReference type="RefSeq" id="XP_001835666.1">
    <property type="nucleotide sequence ID" value="XM_001835614.1"/>
</dbReference>
<gene>
    <name evidence="3" type="ORF">CC1G_03448</name>
</gene>
<protein>
    <submittedName>
        <fullName evidence="3">Cytoplasmic protein</fullName>
    </submittedName>
</protein>
<dbReference type="Proteomes" id="UP000001861">
    <property type="component" value="Unassembled WGS sequence"/>
</dbReference>
<dbReference type="Pfam" id="PF07065">
    <property type="entry name" value="D123"/>
    <property type="match status" value="1"/>
</dbReference>
<dbReference type="GO" id="GO:0005737">
    <property type="term" value="C:cytoplasm"/>
    <property type="evidence" value="ECO:0007669"/>
    <property type="project" value="TreeGrafter"/>
</dbReference>
<proteinExistence type="inferred from homology"/>
<evidence type="ECO:0000313" key="4">
    <source>
        <dbReference type="Proteomes" id="UP000001861"/>
    </source>
</evidence>
<comment type="similarity">
    <text evidence="1">Belongs to the CDC123 family.</text>
</comment>